<dbReference type="Proteomes" id="UP001203761">
    <property type="component" value="Unassembled WGS sequence"/>
</dbReference>
<accession>A0ABT0R1G1</accession>
<evidence type="ECO:0000313" key="6">
    <source>
        <dbReference type="EMBL" id="MCL6423605.1"/>
    </source>
</evidence>
<sequence length="174" mass="18498">MSQIPPAQDPNGAPYGAPHAAPAGYGAPNWAQTPPPGMNGVYEGPLNGTPLSDSDEKLWGMLAHLSAVIGYIVGAGFLGWVGPLIIFLMYKDRSRFVRFNAAESLNAAIATVIAEIVLSIAVTIFAIVTLGLGSIAFPVIVVPAILHFVFAIIGAVRANQGTWWNYPLNIRFIR</sequence>
<proteinExistence type="predicted"/>
<feature type="transmembrane region" description="Helical" evidence="5">
    <location>
        <begin position="61"/>
        <end position="86"/>
    </location>
</feature>
<evidence type="ECO:0000256" key="4">
    <source>
        <dbReference type="ARBA" id="ARBA00023136"/>
    </source>
</evidence>
<keyword evidence="2 5" id="KW-0812">Transmembrane</keyword>
<evidence type="ECO:0000256" key="2">
    <source>
        <dbReference type="ARBA" id="ARBA00022692"/>
    </source>
</evidence>
<dbReference type="RefSeq" id="WP_249737684.1">
    <property type="nucleotide sequence ID" value="NZ_JAKNCJ010000004.1"/>
</dbReference>
<protein>
    <submittedName>
        <fullName evidence="6">DUF4870 domain-containing protein</fullName>
    </submittedName>
</protein>
<keyword evidence="4 5" id="KW-0472">Membrane</keyword>
<feature type="transmembrane region" description="Helical" evidence="5">
    <location>
        <begin position="107"/>
        <end position="129"/>
    </location>
</feature>
<evidence type="ECO:0000256" key="1">
    <source>
        <dbReference type="ARBA" id="ARBA00004141"/>
    </source>
</evidence>
<reference evidence="6" key="1">
    <citation type="submission" date="2022-02" db="EMBL/GenBank/DDBJ databases">
        <authorList>
            <person name="Lee M."/>
            <person name="Kim S.-J."/>
            <person name="Jung M.-Y."/>
        </authorList>
    </citation>
    <scope>NUCLEOTIDE SEQUENCE</scope>
    <source>
        <strain evidence="6">JHP9</strain>
    </source>
</reference>
<organism evidence="6 7">
    <name type="scientific">Brachybacterium equifaecis</name>
    <dbReference type="NCBI Taxonomy" id="2910770"/>
    <lineage>
        <taxon>Bacteria</taxon>
        <taxon>Bacillati</taxon>
        <taxon>Actinomycetota</taxon>
        <taxon>Actinomycetes</taxon>
        <taxon>Micrococcales</taxon>
        <taxon>Dermabacteraceae</taxon>
        <taxon>Brachybacterium</taxon>
    </lineage>
</organism>
<evidence type="ECO:0000313" key="7">
    <source>
        <dbReference type="Proteomes" id="UP001203761"/>
    </source>
</evidence>
<comment type="subcellular location">
    <subcellularLocation>
        <location evidence="1">Membrane</location>
        <topology evidence="1">Multi-pass membrane protein</topology>
    </subcellularLocation>
</comment>
<evidence type="ECO:0000256" key="5">
    <source>
        <dbReference type="SAM" id="Phobius"/>
    </source>
</evidence>
<keyword evidence="7" id="KW-1185">Reference proteome</keyword>
<gene>
    <name evidence="6" type="ORF">Bequi_09440</name>
</gene>
<name>A0ABT0R1G1_9MICO</name>
<comment type="caution">
    <text evidence="6">The sequence shown here is derived from an EMBL/GenBank/DDBJ whole genome shotgun (WGS) entry which is preliminary data.</text>
</comment>
<feature type="transmembrane region" description="Helical" evidence="5">
    <location>
        <begin position="135"/>
        <end position="156"/>
    </location>
</feature>
<dbReference type="Pfam" id="PF09685">
    <property type="entry name" value="MamF_MmsF"/>
    <property type="match status" value="1"/>
</dbReference>
<dbReference type="EMBL" id="JAKNCJ010000004">
    <property type="protein sequence ID" value="MCL6423605.1"/>
    <property type="molecule type" value="Genomic_DNA"/>
</dbReference>
<dbReference type="InterPro" id="IPR019109">
    <property type="entry name" value="MamF_MmsF"/>
</dbReference>
<keyword evidence="3 5" id="KW-1133">Transmembrane helix</keyword>
<evidence type="ECO:0000256" key="3">
    <source>
        <dbReference type="ARBA" id="ARBA00022989"/>
    </source>
</evidence>